<protein>
    <submittedName>
        <fullName evidence="1">Uncharacterized protein</fullName>
    </submittedName>
</protein>
<accession>A0A9W7BR47</accession>
<dbReference type="AlphaFoldDB" id="A0A9W7BR47"/>
<organism evidence="1 2">
    <name type="scientific">Triparma laevis f. inornata</name>
    <dbReference type="NCBI Taxonomy" id="1714386"/>
    <lineage>
        <taxon>Eukaryota</taxon>
        <taxon>Sar</taxon>
        <taxon>Stramenopiles</taxon>
        <taxon>Ochrophyta</taxon>
        <taxon>Bolidophyceae</taxon>
        <taxon>Parmales</taxon>
        <taxon>Triparmaceae</taxon>
        <taxon>Triparma</taxon>
    </lineage>
</organism>
<comment type="caution">
    <text evidence="1">The sequence shown here is derived from an EMBL/GenBank/DDBJ whole genome shotgun (WGS) entry which is preliminary data.</text>
</comment>
<sequence>MSKSSQKYNGGEKLRGAKRLPLRNSNSLTSSYFFLRLATLVADITRVLDWCRCVVVCPTPEILLAAVLLIRSRCSKVRAARSEATSYKYEYYVILTH</sequence>
<dbReference type="Proteomes" id="UP001162640">
    <property type="component" value="Unassembled WGS sequence"/>
</dbReference>
<proteinExistence type="predicted"/>
<evidence type="ECO:0000313" key="1">
    <source>
        <dbReference type="EMBL" id="GMH91944.1"/>
    </source>
</evidence>
<gene>
    <name evidence="1" type="ORF">TL16_g12203</name>
</gene>
<name>A0A9W7BR47_9STRA</name>
<dbReference type="EMBL" id="BLQM01000483">
    <property type="protein sequence ID" value="GMH91944.1"/>
    <property type="molecule type" value="Genomic_DNA"/>
</dbReference>
<evidence type="ECO:0000313" key="2">
    <source>
        <dbReference type="Proteomes" id="UP001162640"/>
    </source>
</evidence>
<reference evidence="2" key="1">
    <citation type="journal article" date="2023" name="Commun. Biol.">
        <title>Genome analysis of Parmales, the sister group of diatoms, reveals the evolutionary specialization of diatoms from phago-mixotrophs to photoautotrophs.</title>
        <authorList>
            <person name="Ban H."/>
            <person name="Sato S."/>
            <person name="Yoshikawa S."/>
            <person name="Yamada K."/>
            <person name="Nakamura Y."/>
            <person name="Ichinomiya M."/>
            <person name="Sato N."/>
            <person name="Blanc-Mathieu R."/>
            <person name="Endo H."/>
            <person name="Kuwata A."/>
            <person name="Ogata H."/>
        </authorList>
    </citation>
    <scope>NUCLEOTIDE SEQUENCE [LARGE SCALE GENOMIC DNA]</scope>
</reference>